<feature type="region of interest" description="Disordered" evidence="2">
    <location>
        <begin position="452"/>
        <end position="473"/>
    </location>
</feature>
<feature type="domain" description="C2H2-type" evidence="3">
    <location>
        <begin position="1017"/>
        <end position="1044"/>
    </location>
</feature>
<sequence>METTTMETRTTTTTTTTTTTEKTWVDKIPGSRRRKTSKTTLEKKSSKKSKTVTVPSTMQTRAKNNLYTIDSVVVDMLQEKKKKSDMTSRDREMAKRNLLRRTKPSGRRTDQSEEKHDTSGGNKNYVDLEKFDKIKKKEVELHEEKDIDYETVDHGKAFKNGTMDKVPHGEHEGAPHVPNDDDYTYEYETIEEPQIKKTSREISKELFEKQLADYHAKQVSRRKYLFPDASMYVDHVKVDAVNIGDIKDDTNETLAKYDEDGNLRWRKEWEHLKPKWTEYTSTQYVPYASADSDYNEKKSEIIRHDDEEEIIRKDDDHEQEPEEDEQNSAWMQEHAQSRFEAKMKEWGMNDGTKSPQAQEIHDLIDNLKVQNIEGINTVYMTGDDAPPVPTIAKPIDKYRRLKTEEDLDRVDHVDKFLRQNEKKPSTRGGSVKGGFGHNMEHFQKKMDNMYKSEHGSTTTGTTVQSSTVGKRVKKTSTVRRRVTLFPLTTHSPAERLERRERKTIYKKNLGTLREQREKQKNLFLKLRGFEKYTDPPRSDGVGEDSFDREYFYIRSEKAFRRWLKFNKYRFPQLNPEKRKDYEILLKCWDTDIKKTRRGQPIVTLYPPPSIFLSLERTTHYMEYELLGYTTQATVTYKDSLEEAYHRRYNFLKENMTFDSLERIIEEKEGPNYKPPQLDLTEFNKKFWNILLKEEHRDYERKSVDKQRFNRLQDQRDRHRESIEGIASLYERQRWIRMQIKKQLETKSTTIDRKVELDEEGREWFKGVRGITGDLPDEFFLDDKVDLPKHLRWRVELPEKDKKRKIEREKKREMQLFAQGLLSTTSDPLEIYKRLFKPLELPEWKMGLTTTTTQATTEITTAETEHWFYSKYAKYFTDDNVNELKKAYECVPKKYLTQWMHEYCPNLTDFYRIPDDYDPPEWQAKRDEYIKYRRKRIKPTPTTVVSEEFYTPYSHENFTYPTMTITWDWVGPNQTMYFGLLANAKDKVADRVVLDSEYLDQMWDKTDSKLEKFDCPQYQCMRCNKTYDDTEELNEHHQKHLEQERILQHHQMQNGTFTKKKKKKSIPPNKSYLFYYYSDAENVRSASMFEPDYPKYG</sequence>
<feature type="region of interest" description="Disordered" evidence="2">
    <location>
        <begin position="303"/>
        <end position="331"/>
    </location>
</feature>
<keyword evidence="1" id="KW-0863">Zinc-finger</keyword>
<dbReference type="AlphaFoldDB" id="A0A8D8S993"/>
<evidence type="ECO:0000256" key="1">
    <source>
        <dbReference type="PROSITE-ProRule" id="PRU00042"/>
    </source>
</evidence>
<keyword evidence="1" id="KW-0479">Metal-binding</keyword>
<feature type="compositionally biased region" description="Low complexity" evidence="2">
    <location>
        <begin position="1"/>
        <end position="22"/>
    </location>
</feature>
<evidence type="ECO:0000313" key="4">
    <source>
        <dbReference type="EMBL" id="CAG6665528.1"/>
    </source>
</evidence>
<dbReference type="EMBL" id="HBUF01210861">
    <property type="protein sequence ID" value="CAG6665528.1"/>
    <property type="molecule type" value="Transcribed_RNA"/>
</dbReference>
<feature type="compositionally biased region" description="Acidic residues" evidence="2">
    <location>
        <begin position="317"/>
        <end position="326"/>
    </location>
</feature>
<name>A0A8D8S993_9HEMI</name>
<evidence type="ECO:0000256" key="2">
    <source>
        <dbReference type="SAM" id="MobiDB-lite"/>
    </source>
</evidence>
<accession>A0A8D8S993</accession>
<dbReference type="InterPro" id="IPR013087">
    <property type="entry name" value="Znf_C2H2_type"/>
</dbReference>
<dbReference type="GO" id="GO:0008270">
    <property type="term" value="F:zinc ion binding"/>
    <property type="evidence" value="ECO:0007669"/>
    <property type="project" value="UniProtKB-KW"/>
</dbReference>
<reference evidence="4" key="1">
    <citation type="submission" date="2021-05" db="EMBL/GenBank/DDBJ databases">
        <authorList>
            <person name="Alioto T."/>
            <person name="Alioto T."/>
            <person name="Gomez Garrido J."/>
        </authorList>
    </citation>
    <scope>NUCLEOTIDE SEQUENCE</scope>
</reference>
<feature type="region of interest" description="Disordered" evidence="2">
    <location>
        <begin position="80"/>
        <end position="124"/>
    </location>
</feature>
<dbReference type="PROSITE" id="PS00028">
    <property type="entry name" value="ZINC_FINGER_C2H2_1"/>
    <property type="match status" value="1"/>
</dbReference>
<proteinExistence type="predicted"/>
<feature type="compositionally biased region" description="Basic residues" evidence="2">
    <location>
        <begin position="97"/>
        <end position="106"/>
    </location>
</feature>
<feature type="compositionally biased region" description="Low complexity" evidence="2">
    <location>
        <begin position="455"/>
        <end position="469"/>
    </location>
</feature>
<feature type="compositionally biased region" description="Basic and acidic residues" evidence="2">
    <location>
        <begin position="107"/>
        <end position="118"/>
    </location>
</feature>
<evidence type="ECO:0000259" key="3">
    <source>
        <dbReference type="PROSITE" id="PS50157"/>
    </source>
</evidence>
<feature type="compositionally biased region" description="Basic and acidic residues" evidence="2">
    <location>
        <begin position="303"/>
        <end position="316"/>
    </location>
</feature>
<dbReference type="PROSITE" id="PS50157">
    <property type="entry name" value="ZINC_FINGER_C2H2_2"/>
    <property type="match status" value="1"/>
</dbReference>
<protein>
    <recommendedName>
        <fullName evidence="3">C2H2-type domain-containing protein</fullName>
    </recommendedName>
</protein>
<feature type="region of interest" description="Disordered" evidence="2">
    <location>
        <begin position="1"/>
        <end position="57"/>
    </location>
</feature>
<feature type="compositionally biased region" description="Basic and acidic residues" evidence="2">
    <location>
        <begin position="80"/>
        <end position="95"/>
    </location>
</feature>
<keyword evidence="1" id="KW-0862">Zinc</keyword>
<organism evidence="4">
    <name type="scientific">Cacopsylla melanoneura</name>
    <dbReference type="NCBI Taxonomy" id="428564"/>
    <lineage>
        <taxon>Eukaryota</taxon>
        <taxon>Metazoa</taxon>
        <taxon>Ecdysozoa</taxon>
        <taxon>Arthropoda</taxon>
        <taxon>Hexapoda</taxon>
        <taxon>Insecta</taxon>
        <taxon>Pterygota</taxon>
        <taxon>Neoptera</taxon>
        <taxon>Paraneoptera</taxon>
        <taxon>Hemiptera</taxon>
        <taxon>Sternorrhyncha</taxon>
        <taxon>Psylloidea</taxon>
        <taxon>Psyllidae</taxon>
        <taxon>Psyllinae</taxon>
        <taxon>Cacopsylla</taxon>
    </lineage>
</organism>